<dbReference type="Pfam" id="PF00550">
    <property type="entry name" value="PP-binding"/>
    <property type="match status" value="1"/>
</dbReference>
<gene>
    <name evidence="2" type="ORF">BZB76_6459</name>
</gene>
<accession>A0A495Q9N5</accession>
<feature type="domain" description="Carrier" evidence="1">
    <location>
        <begin position="10"/>
        <end position="65"/>
    </location>
</feature>
<name>A0A495Q9N5_9ACTN</name>
<dbReference type="Proteomes" id="UP000274601">
    <property type="component" value="Unassembled WGS sequence"/>
</dbReference>
<keyword evidence="3" id="KW-1185">Reference proteome</keyword>
<dbReference type="EMBL" id="RBWU01000008">
    <property type="protein sequence ID" value="RKS68205.1"/>
    <property type="molecule type" value="Genomic_DNA"/>
</dbReference>
<dbReference type="RefSeq" id="WP_121438125.1">
    <property type="nucleotide sequence ID" value="NZ_RBWU01000008.1"/>
</dbReference>
<reference evidence="2 3" key="1">
    <citation type="submission" date="2018-10" db="EMBL/GenBank/DDBJ databases">
        <title>Genomic Encyclopedia of Archaeal and Bacterial Type Strains, Phase II (KMG-II): from individual species to whole genera.</title>
        <authorList>
            <person name="Goeker M."/>
        </authorList>
    </citation>
    <scope>NUCLEOTIDE SEQUENCE [LARGE SCALE GENOMIC DNA]</scope>
    <source>
        <strain evidence="2 3">DSM 43383</strain>
    </source>
</reference>
<evidence type="ECO:0000259" key="1">
    <source>
        <dbReference type="Pfam" id="PF00550"/>
    </source>
</evidence>
<organism evidence="2 3">
    <name type="scientific">Actinomadura pelletieri DSM 43383</name>
    <dbReference type="NCBI Taxonomy" id="1120940"/>
    <lineage>
        <taxon>Bacteria</taxon>
        <taxon>Bacillati</taxon>
        <taxon>Actinomycetota</taxon>
        <taxon>Actinomycetes</taxon>
        <taxon>Streptosporangiales</taxon>
        <taxon>Thermomonosporaceae</taxon>
        <taxon>Actinomadura</taxon>
    </lineage>
</organism>
<protein>
    <submittedName>
        <fullName evidence="2">Clorobiocin biosynthesis protein CloN5</fullName>
    </submittedName>
</protein>
<dbReference type="AlphaFoldDB" id="A0A495Q9N5"/>
<dbReference type="OrthoDB" id="5383272at2"/>
<dbReference type="SUPFAM" id="SSF47336">
    <property type="entry name" value="ACP-like"/>
    <property type="match status" value="1"/>
</dbReference>
<dbReference type="Gene3D" id="1.10.1200.10">
    <property type="entry name" value="ACP-like"/>
    <property type="match status" value="1"/>
</dbReference>
<dbReference type="InterPro" id="IPR009081">
    <property type="entry name" value="PP-bd_ACP"/>
</dbReference>
<evidence type="ECO:0000313" key="3">
    <source>
        <dbReference type="Proteomes" id="UP000274601"/>
    </source>
</evidence>
<dbReference type="InterPro" id="IPR036736">
    <property type="entry name" value="ACP-like_sf"/>
</dbReference>
<sequence>MTQEEITGRLVAFIQENLLADEQDITIAADTPLLELGILNSLRTAILLNYIRDELRAHFPPEMITARNFGTPDGIAAIVHGTIALTPGS</sequence>
<comment type="caution">
    <text evidence="2">The sequence shown here is derived from an EMBL/GenBank/DDBJ whole genome shotgun (WGS) entry which is preliminary data.</text>
</comment>
<evidence type="ECO:0000313" key="2">
    <source>
        <dbReference type="EMBL" id="RKS68205.1"/>
    </source>
</evidence>
<proteinExistence type="predicted"/>